<gene>
    <name evidence="1" type="ORF">BL240_09240</name>
</gene>
<protein>
    <submittedName>
        <fullName evidence="1">Uncharacterized protein</fullName>
    </submittedName>
</protein>
<name>A0A1L5PNA5_PSEPU</name>
<reference evidence="1 2" key="1">
    <citation type="submission" date="2016-12" db="EMBL/GenBank/DDBJ databases">
        <title>Draft Genome Sequence of Mercury Resistant Pseudomonas DRA525.</title>
        <authorList>
            <person name="Drace K.M."/>
        </authorList>
    </citation>
    <scope>NUCLEOTIDE SEQUENCE [LARGE SCALE GENOMIC DNA]</scope>
    <source>
        <strain evidence="1 2">DRA525</strain>
    </source>
</reference>
<evidence type="ECO:0000313" key="2">
    <source>
        <dbReference type="Proteomes" id="UP000185146"/>
    </source>
</evidence>
<proteinExistence type="predicted"/>
<accession>A0A1L5PNA5</accession>
<dbReference type="Proteomes" id="UP000185146">
    <property type="component" value="Chromosome"/>
</dbReference>
<organism evidence="1 2">
    <name type="scientific">Pseudomonas putida</name>
    <name type="common">Arthrobacter siderocapsulatus</name>
    <dbReference type="NCBI Taxonomy" id="303"/>
    <lineage>
        <taxon>Bacteria</taxon>
        <taxon>Pseudomonadati</taxon>
        <taxon>Pseudomonadota</taxon>
        <taxon>Gammaproteobacteria</taxon>
        <taxon>Pseudomonadales</taxon>
        <taxon>Pseudomonadaceae</taxon>
        <taxon>Pseudomonas</taxon>
    </lineage>
</organism>
<evidence type="ECO:0000313" key="1">
    <source>
        <dbReference type="EMBL" id="APO81619.1"/>
    </source>
</evidence>
<dbReference type="EMBL" id="CP018743">
    <property type="protein sequence ID" value="APO81619.1"/>
    <property type="molecule type" value="Genomic_DNA"/>
</dbReference>
<dbReference type="AlphaFoldDB" id="A0A1L5PNA5"/>
<sequence>MGALRAAQWRYDHAEPEDDSAYQEAAQAWIEGNAESLVGGCDVLIPQRFGGPVGVLQEQFLAKLAEHLRALQEAEKDDINALALLLLQAQAGGPVKSMVPDILGPSDHVGGKLFEIAESMLERYAEQGVQHDADLANEP</sequence>
<dbReference type="RefSeq" id="WP_075044568.1">
    <property type="nucleotide sequence ID" value="NZ_CP018743.1"/>
</dbReference>